<evidence type="ECO:0000313" key="3">
    <source>
        <dbReference type="Proteomes" id="UP000828390"/>
    </source>
</evidence>
<accession>A0A9D4C0Z4</accession>
<dbReference type="EMBL" id="JAIWYP010000013">
    <property type="protein sequence ID" value="KAH3715171.1"/>
    <property type="molecule type" value="Genomic_DNA"/>
</dbReference>
<evidence type="ECO:0000256" key="1">
    <source>
        <dbReference type="SAM" id="MobiDB-lite"/>
    </source>
</evidence>
<proteinExistence type="predicted"/>
<keyword evidence="3" id="KW-1185">Reference proteome</keyword>
<evidence type="ECO:0000313" key="2">
    <source>
        <dbReference type="EMBL" id="KAH3715171.1"/>
    </source>
</evidence>
<dbReference type="AlphaFoldDB" id="A0A9D4C0Z4"/>
<protein>
    <submittedName>
        <fullName evidence="2">Uncharacterized protein</fullName>
    </submittedName>
</protein>
<dbReference type="Proteomes" id="UP000828390">
    <property type="component" value="Unassembled WGS sequence"/>
</dbReference>
<feature type="region of interest" description="Disordered" evidence="1">
    <location>
        <begin position="36"/>
        <end position="59"/>
    </location>
</feature>
<reference evidence="2" key="2">
    <citation type="submission" date="2020-11" db="EMBL/GenBank/DDBJ databases">
        <authorList>
            <person name="McCartney M.A."/>
            <person name="Auch B."/>
            <person name="Kono T."/>
            <person name="Mallez S."/>
            <person name="Becker A."/>
            <person name="Gohl D.M."/>
            <person name="Silverstein K.A.T."/>
            <person name="Koren S."/>
            <person name="Bechman K.B."/>
            <person name="Herman A."/>
            <person name="Abrahante J.E."/>
            <person name="Garbe J."/>
        </authorList>
    </citation>
    <scope>NUCLEOTIDE SEQUENCE</scope>
    <source>
        <strain evidence="2">Duluth1</strain>
        <tissue evidence="2">Whole animal</tissue>
    </source>
</reference>
<sequence length="89" mass="9633">MGRINLTGVGVGGVDPYLKENYRCAARMATFFSAPSRNHSSDEVSGIQTKAPDSGLTTKSDEGKVGEILWVALLIQQVTSSLEQDVLYR</sequence>
<organism evidence="2 3">
    <name type="scientific">Dreissena polymorpha</name>
    <name type="common">Zebra mussel</name>
    <name type="synonym">Mytilus polymorpha</name>
    <dbReference type="NCBI Taxonomy" id="45954"/>
    <lineage>
        <taxon>Eukaryota</taxon>
        <taxon>Metazoa</taxon>
        <taxon>Spiralia</taxon>
        <taxon>Lophotrochozoa</taxon>
        <taxon>Mollusca</taxon>
        <taxon>Bivalvia</taxon>
        <taxon>Autobranchia</taxon>
        <taxon>Heteroconchia</taxon>
        <taxon>Euheterodonta</taxon>
        <taxon>Imparidentia</taxon>
        <taxon>Neoheterodontei</taxon>
        <taxon>Myida</taxon>
        <taxon>Dreissenoidea</taxon>
        <taxon>Dreissenidae</taxon>
        <taxon>Dreissena</taxon>
    </lineage>
</organism>
<name>A0A9D4C0Z4_DREPO</name>
<gene>
    <name evidence="2" type="ORF">DPMN_057877</name>
</gene>
<comment type="caution">
    <text evidence="2">The sequence shown here is derived from an EMBL/GenBank/DDBJ whole genome shotgun (WGS) entry which is preliminary data.</text>
</comment>
<reference evidence="2" key="1">
    <citation type="journal article" date="2019" name="bioRxiv">
        <title>The Genome of the Zebra Mussel, Dreissena polymorpha: A Resource for Invasive Species Research.</title>
        <authorList>
            <person name="McCartney M.A."/>
            <person name="Auch B."/>
            <person name="Kono T."/>
            <person name="Mallez S."/>
            <person name="Zhang Y."/>
            <person name="Obille A."/>
            <person name="Becker A."/>
            <person name="Abrahante J.E."/>
            <person name="Garbe J."/>
            <person name="Badalamenti J.P."/>
            <person name="Herman A."/>
            <person name="Mangelson H."/>
            <person name="Liachko I."/>
            <person name="Sullivan S."/>
            <person name="Sone E.D."/>
            <person name="Koren S."/>
            <person name="Silverstein K.A.T."/>
            <person name="Beckman K.B."/>
            <person name="Gohl D.M."/>
        </authorList>
    </citation>
    <scope>NUCLEOTIDE SEQUENCE</scope>
    <source>
        <strain evidence="2">Duluth1</strain>
        <tissue evidence="2">Whole animal</tissue>
    </source>
</reference>